<dbReference type="GeneID" id="111294277"/>
<keyword evidence="2" id="KW-1185">Reference proteome</keyword>
<reference evidence="3 4" key="1">
    <citation type="submission" date="2025-04" db="UniProtKB">
        <authorList>
            <consortium name="RefSeq"/>
        </authorList>
    </citation>
    <scope>IDENTIFICATION</scope>
    <source>
        <tissue evidence="3 4">Fruit stalk</tissue>
    </source>
</reference>
<feature type="compositionally biased region" description="Low complexity" evidence="1">
    <location>
        <begin position="163"/>
        <end position="174"/>
    </location>
</feature>
<protein>
    <submittedName>
        <fullName evidence="3 4">Uncharacterized protein LOC111294277</fullName>
    </submittedName>
</protein>
<accession>A0A6P5YSZ0</accession>
<name>A0A6P5YSZ0_DURZI</name>
<feature type="compositionally biased region" description="Polar residues" evidence="1">
    <location>
        <begin position="118"/>
        <end position="132"/>
    </location>
</feature>
<dbReference type="OrthoDB" id="1153117at2759"/>
<feature type="compositionally biased region" description="Polar residues" evidence="1">
    <location>
        <begin position="95"/>
        <end position="107"/>
    </location>
</feature>
<dbReference type="RefSeq" id="XP_022743271.1">
    <property type="nucleotide sequence ID" value="XM_022887536.1"/>
</dbReference>
<feature type="compositionally biased region" description="Basic and acidic residues" evidence="1">
    <location>
        <begin position="223"/>
        <end position="232"/>
    </location>
</feature>
<dbReference type="RefSeq" id="XP_022743270.1">
    <property type="nucleotide sequence ID" value="XM_022887535.1"/>
</dbReference>
<evidence type="ECO:0000256" key="1">
    <source>
        <dbReference type="SAM" id="MobiDB-lite"/>
    </source>
</evidence>
<feature type="region of interest" description="Disordered" evidence="1">
    <location>
        <begin position="193"/>
        <end position="246"/>
    </location>
</feature>
<organism evidence="2 4">
    <name type="scientific">Durio zibethinus</name>
    <name type="common">Durian</name>
    <dbReference type="NCBI Taxonomy" id="66656"/>
    <lineage>
        <taxon>Eukaryota</taxon>
        <taxon>Viridiplantae</taxon>
        <taxon>Streptophyta</taxon>
        <taxon>Embryophyta</taxon>
        <taxon>Tracheophyta</taxon>
        <taxon>Spermatophyta</taxon>
        <taxon>Magnoliopsida</taxon>
        <taxon>eudicotyledons</taxon>
        <taxon>Gunneridae</taxon>
        <taxon>Pentapetalae</taxon>
        <taxon>rosids</taxon>
        <taxon>malvids</taxon>
        <taxon>Malvales</taxon>
        <taxon>Malvaceae</taxon>
        <taxon>Helicteroideae</taxon>
        <taxon>Durio</taxon>
    </lineage>
</organism>
<evidence type="ECO:0000313" key="4">
    <source>
        <dbReference type="RefSeq" id="XP_022743271.1"/>
    </source>
</evidence>
<dbReference type="Proteomes" id="UP000515121">
    <property type="component" value="Unplaced"/>
</dbReference>
<evidence type="ECO:0000313" key="3">
    <source>
        <dbReference type="RefSeq" id="XP_022743270.1"/>
    </source>
</evidence>
<evidence type="ECO:0000313" key="2">
    <source>
        <dbReference type="Proteomes" id="UP000515121"/>
    </source>
</evidence>
<feature type="region of interest" description="Disordered" evidence="1">
    <location>
        <begin position="80"/>
        <end position="138"/>
    </location>
</feature>
<dbReference type="KEGG" id="dzi:111294277"/>
<feature type="compositionally biased region" description="Polar residues" evidence="1">
    <location>
        <begin position="235"/>
        <end position="246"/>
    </location>
</feature>
<sequence length="263" mass="28890">MSGHGYTYLGGYVTDNSTVPPRKEEWSKTSYTSDLVSQQVYVTKTEIVEVPNFVPGYKQSTPVKVDVLIDFGDVDPGKWNSSSNHVCSQEDKQYGPSSLTNSIQRPNPLSYHAKPGSGDQSKSSKEGQNPSGYTLRDNYYDPFKREKYLEPTMSTGGAWGKPSNGAGSAGQGANLSEPTSDINTAIGYLKEAVNPSSGITPPPSRYTGTASTRPKRNTYPETIDSKEAERRYGNFNFSSRPTDNYTRTIDSREAARKYRGTTV</sequence>
<dbReference type="AlphaFoldDB" id="A0A6P5YSZ0"/>
<feature type="region of interest" description="Disordered" evidence="1">
    <location>
        <begin position="154"/>
        <end position="178"/>
    </location>
</feature>
<gene>
    <name evidence="3 4" type="primary">LOC111294277</name>
</gene>
<proteinExistence type="predicted"/>